<evidence type="ECO:0000313" key="1">
    <source>
        <dbReference type="EMBL" id="ABR50720.1"/>
    </source>
</evidence>
<dbReference type="PANTHER" id="PTHR33747:SF1">
    <property type="entry name" value="ADENYLATE CYCLASE-ASSOCIATED CAP C-TERMINAL DOMAIN-CONTAINING PROTEIN"/>
    <property type="match status" value="1"/>
</dbReference>
<dbReference type="eggNOG" id="COG3012">
    <property type="taxonomic scope" value="Bacteria"/>
</dbReference>
<dbReference type="KEGG" id="amt:Amet_4650"/>
<reference evidence="2" key="1">
    <citation type="journal article" date="2016" name="Genome Announc.">
        <title>Complete genome sequence of Alkaliphilus metalliredigens strain QYMF, an alkaliphilic and metal-reducing bacterium isolated from borax-contaminated leachate ponds.</title>
        <authorList>
            <person name="Hwang C."/>
            <person name="Copeland A."/>
            <person name="Lucas S."/>
            <person name="Lapidus A."/>
            <person name="Barry K."/>
            <person name="Detter J.C."/>
            <person name="Glavina Del Rio T."/>
            <person name="Hammon N."/>
            <person name="Israni S."/>
            <person name="Dalin E."/>
            <person name="Tice H."/>
            <person name="Pitluck S."/>
            <person name="Chertkov O."/>
            <person name="Brettin T."/>
            <person name="Bruce D."/>
            <person name="Han C."/>
            <person name="Schmutz J."/>
            <person name="Larimer F."/>
            <person name="Land M.L."/>
            <person name="Hauser L."/>
            <person name="Kyrpides N."/>
            <person name="Mikhailova N."/>
            <person name="Ye Q."/>
            <person name="Zhou J."/>
            <person name="Richardson P."/>
            <person name="Fields M.W."/>
        </authorList>
    </citation>
    <scope>NUCLEOTIDE SEQUENCE [LARGE SCALE GENOMIC DNA]</scope>
    <source>
        <strain evidence="2">QYMF</strain>
    </source>
</reference>
<dbReference type="PANTHER" id="PTHR33747">
    <property type="entry name" value="UPF0225 PROTEIN SCO1677"/>
    <property type="match status" value="1"/>
</dbReference>
<dbReference type="STRING" id="293826.Amet_4650"/>
<dbReference type="RefSeq" id="WP_012065608.1">
    <property type="nucleotide sequence ID" value="NC_009633.1"/>
</dbReference>
<keyword evidence="2" id="KW-1185">Reference proteome</keyword>
<evidence type="ECO:0000313" key="2">
    <source>
        <dbReference type="Proteomes" id="UP000001572"/>
    </source>
</evidence>
<protein>
    <submittedName>
        <fullName evidence="1">SEC-C motif domain protein</fullName>
    </submittedName>
</protein>
<dbReference type="Proteomes" id="UP000001572">
    <property type="component" value="Chromosome"/>
</dbReference>
<dbReference type="AlphaFoldDB" id="A6TX02"/>
<dbReference type="Pfam" id="PF02810">
    <property type="entry name" value="SEC-C"/>
    <property type="match status" value="1"/>
</dbReference>
<sequence length="166" mass="19184">MSLYNEWKSMAYDIPNDQMAVQFWNEYCDLEKGIYITVLEEGTGKVEGKINDLAKKFKVKTVDFVGFLDGINDSLVTNLDLDEITEETEVAVDVDFEKLYFNMLSAKADWLYTLDQWADILTEEKRKEIKKEYNISRTVVKEDKIGRNEPCPCGSGKKYKKCCGNE</sequence>
<gene>
    <name evidence="1" type="ordered locus">Amet_4650</name>
</gene>
<proteinExistence type="predicted"/>
<name>A6TX02_ALKMQ</name>
<organism evidence="1 2">
    <name type="scientific">Alkaliphilus metalliredigens (strain QYMF)</name>
    <dbReference type="NCBI Taxonomy" id="293826"/>
    <lineage>
        <taxon>Bacteria</taxon>
        <taxon>Bacillati</taxon>
        <taxon>Bacillota</taxon>
        <taxon>Clostridia</taxon>
        <taxon>Peptostreptococcales</taxon>
        <taxon>Natronincolaceae</taxon>
        <taxon>Alkaliphilus</taxon>
    </lineage>
</organism>
<dbReference type="EMBL" id="CP000724">
    <property type="protein sequence ID" value="ABR50720.1"/>
    <property type="molecule type" value="Genomic_DNA"/>
</dbReference>
<dbReference type="InterPro" id="IPR004027">
    <property type="entry name" value="SEC_C_motif"/>
</dbReference>
<dbReference type="Gene3D" id="3.10.450.50">
    <property type="match status" value="1"/>
</dbReference>
<dbReference type="NCBIfam" id="NF004088">
    <property type="entry name" value="PRK05590.1"/>
    <property type="match status" value="1"/>
</dbReference>
<dbReference type="OrthoDB" id="5872at2"/>
<accession>A6TX02</accession>
<dbReference type="HOGENOM" id="CLU_1599882_0_0_9"/>
<dbReference type="SUPFAM" id="SSF103642">
    <property type="entry name" value="Sec-C motif"/>
    <property type="match status" value="1"/>
</dbReference>